<reference evidence="3 5" key="1">
    <citation type="journal article" date="2017" name="Elife">
        <title>Extensive horizontal gene transfer in cheese-associated bacteria.</title>
        <authorList>
            <person name="Bonham K.S."/>
            <person name="Wolfe B.E."/>
            <person name="Dutton R.J."/>
        </authorList>
    </citation>
    <scope>NUCLEOTIDE SEQUENCE [LARGE SCALE GENOMIC DNA]</scope>
    <source>
        <strain evidence="3 5">JB182</strain>
    </source>
</reference>
<dbReference type="InterPro" id="IPR013538">
    <property type="entry name" value="ASHA1/2-like_C"/>
</dbReference>
<dbReference type="AlphaFoldDB" id="A0A2N7S174"/>
<dbReference type="Gene3D" id="3.30.530.20">
    <property type="match status" value="1"/>
</dbReference>
<dbReference type="EMBL" id="PNQX01000002">
    <property type="protein sequence ID" value="PMQ19891.1"/>
    <property type="molecule type" value="Genomic_DNA"/>
</dbReference>
<dbReference type="Proteomes" id="UP000235739">
    <property type="component" value="Unassembled WGS sequence"/>
</dbReference>
<sequence>MDSMTELVVARQFSAPKTAVWAAFVEPEIIAQWWGPHGWNVPEDSVVLEPKIGGRHELHMVQDANPESVVPLKAVFTTFDEYECLASADGPHEMTLDLVIETRIEFKEFAGQTMLTLTQSPLPHDVIETSTKAWNSAFAKLETLLAEFF</sequence>
<gene>
    <name evidence="3" type="ORF">CIK84_14795</name>
    <name evidence="4" type="ORF">EXY26_01055</name>
</gene>
<name>A0A2N7S174_9MICC</name>
<feature type="domain" description="Activator of Hsp90 ATPase homologue 1/2-like C-terminal" evidence="2">
    <location>
        <begin position="15"/>
        <end position="145"/>
    </location>
</feature>
<dbReference type="InterPro" id="IPR023393">
    <property type="entry name" value="START-like_dom_sf"/>
</dbReference>
<evidence type="ECO:0000256" key="1">
    <source>
        <dbReference type="ARBA" id="ARBA00006817"/>
    </source>
</evidence>
<dbReference type="EMBL" id="SPDS01000001">
    <property type="protein sequence ID" value="TFH55708.1"/>
    <property type="molecule type" value="Genomic_DNA"/>
</dbReference>
<evidence type="ECO:0000313" key="4">
    <source>
        <dbReference type="EMBL" id="TFH55708.1"/>
    </source>
</evidence>
<comment type="caution">
    <text evidence="3">The sequence shown here is derived from an EMBL/GenBank/DDBJ whole genome shotgun (WGS) entry which is preliminary data.</text>
</comment>
<evidence type="ECO:0000313" key="3">
    <source>
        <dbReference type="EMBL" id="PMQ19891.1"/>
    </source>
</evidence>
<evidence type="ECO:0000313" key="6">
    <source>
        <dbReference type="Proteomes" id="UP000297638"/>
    </source>
</evidence>
<dbReference type="Proteomes" id="UP000297638">
    <property type="component" value="Unassembled WGS sequence"/>
</dbReference>
<dbReference type="RefSeq" id="WP_013350664.1">
    <property type="nucleotide sequence ID" value="NZ_JBQDIL010000005.1"/>
</dbReference>
<protein>
    <submittedName>
        <fullName evidence="3">SRPBCC domain-containing protein</fullName>
    </submittedName>
</protein>
<dbReference type="SUPFAM" id="SSF55961">
    <property type="entry name" value="Bet v1-like"/>
    <property type="match status" value="1"/>
</dbReference>
<reference evidence="4 6" key="2">
    <citation type="submission" date="2019-03" db="EMBL/GenBank/DDBJ databases">
        <title>Glutamicibacter sp. LJH19 genome.</title>
        <authorList>
            <person name="Sinai Borker S."/>
            <person name="Kumar R."/>
        </authorList>
    </citation>
    <scope>NUCLEOTIDE SEQUENCE [LARGE SCALE GENOMIC DNA]</scope>
    <source>
        <strain evidence="4 6">LJH19</strain>
    </source>
</reference>
<dbReference type="OMA" id="AGWHGEA"/>
<comment type="similarity">
    <text evidence="1">Belongs to the AHA1 family.</text>
</comment>
<evidence type="ECO:0000313" key="5">
    <source>
        <dbReference type="Proteomes" id="UP000235739"/>
    </source>
</evidence>
<accession>A0A2N7S174</accession>
<proteinExistence type="inferred from homology"/>
<organism evidence="3 5">
    <name type="scientific">Glutamicibacter arilaitensis</name>
    <dbReference type="NCBI Taxonomy" id="256701"/>
    <lineage>
        <taxon>Bacteria</taxon>
        <taxon>Bacillati</taxon>
        <taxon>Actinomycetota</taxon>
        <taxon>Actinomycetes</taxon>
        <taxon>Micrococcales</taxon>
        <taxon>Micrococcaceae</taxon>
        <taxon>Glutamicibacter</taxon>
    </lineage>
</organism>
<dbReference type="CDD" id="cd07814">
    <property type="entry name" value="SRPBCC_CalC_Aha1-like"/>
    <property type="match status" value="1"/>
</dbReference>
<evidence type="ECO:0000259" key="2">
    <source>
        <dbReference type="Pfam" id="PF08327"/>
    </source>
</evidence>
<dbReference type="Pfam" id="PF08327">
    <property type="entry name" value="AHSA1"/>
    <property type="match status" value="1"/>
</dbReference>